<proteinExistence type="predicted"/>
<keyword evidence="1" id="KW-0732">Signal</keyword>
<evidence type="ECO:0008006" key="4">
    <source>
        <dbReference type="Google" id="ProtNLM"/>
    </source>
</evidence>
<dbReference type="EMBL" id="JABFCT010000021">
    <property type="protein sequence ID" value="KAF5868576.1"/>
    <property type="molecule type" value="Genomic_DNA"/>
</dbReference>
<accession>A0A8H6EDX2</accession>
<name>A0A8H6EDX2_9HELO</name>
<evidence type="ECO:0000256" key="1">
    <source>
        <dbReference type="SAM" id="SignalP"/>
    </source>
</evidence>
<dbReference type="AlphaFoldDB" id="A0A8H6EDX2"/>
<gene>
    <name evidence="2" type="ORF">Bfra_012223</name>
</gene>
<dbReference type="OrthoDB" id="3505629at2759"/>
<feature type="chain" id="PRO_5034302496" description="Ecp2 effector protein domain-containing protein" evidence="1">
    <location>
        <begin position="22"/>
        <end position="172"/>
    </location>
</feature>
<sequence length="172" mass="18297">MQFSTASVMTLVLGLGLSVQGYTLPRALNKANEYPEENGKNSITYINKSRNFLILAKDGSNTPTWAHTPSLCACVSLDKTDVSAYLVAMSGQRMLAYSNQNCNPGTNGEDGLGDIGGGCAELDTHFTAGRIGSVYWYTPAICEIGEAILAGFEAFVTDATKMALDGIIEVPK</sequence>
<dbReference type="GeneID" id="59266233"/>
<dbReference type="Proteomes" id="UP000531561">
    <property type="component" value="Unassembled WGS sequence"/>
</dbReference>
<protein>
    <recommendedName>
        <fullName evidence="4">Ecp2 effector protein domain-containing protein</fullName>
    </recommendedName>
</protein>
<organism evidence="2 3">
    <name type="scientific">Botrytis fragariae</name>
    <dbReference type="NCBI Taxonomy" id="1964551"/>
    <lineage>
        <taxon>Eukaryota</taxon>
        <taxon>Fungi</taxon>
        <taxon>Dikarya</taxon>
        <taxon>Ascomycota</taxon>
        <taxon>Pezizomycotina</taxon>
        <taxon>Leotiomycetes</taxon>
        <taxon>Helotiales</taxon>
        <taxon>Sclerotiniaceae</taxon>
        <taxon>Botrytis</taxon>
    </lineage>
</organism>
<keyword evidence="3" id="KW-1185">Reference proteome</keyword>
<reference evidence="2 3" key="1">
    <citation type="journal article" date="2020" name="Phytopathology">
        <title>A high-quality genome resource of Botrytis fragariae, a new and rapidly spreading fungal pathogen causing strawberry gray mold in the U.S.A.</title>
        <authorList>
            <person name="Wu Y."/>
            <person name="Saski C.A."/>
            <person name="Schnabel G."/>
            <person name="Xiao S."/>
            <person name="Hu M."/>
        </authorList>
    </citation>
    <scope>NUCLEOTIDE SEQUENCE [LARGE SCALE GENOMIC DNA]</scope>
    <source>
        <strain evidence="2 3">BVB16</strain>
    </source>
</reference>
<evidence type="ECO:0000313" key="3">
    <source>
        <dbReference type="Proteomes" id="UP000531561"/>
    </source>
</evidence>
<dbReference type="RefSeq" id="XP_037187525.1">
    <property type="nucleotide sequence ID" value="XM_037342541.1"/>
</dbReference>
<evidence type="ECO:0000313" key="2">
    <source>
        <dbReference type="EMBL" id="KAF5868576.1"/>
    </source>
</evidence>
<comment type="caution">
    <text evidence="2">The sequence shown here is derived from an EMBL/GenBank/DDBJ whole genome shotgun (WGS) entry which is preliminary data.</text>
</comment>
<feature type="signal peptide" evidence="1">
    <location>
        <begin position="1"/>
        <end position="21"/>
    </location>
</feature>